<organism evidence="11 12">
    <name type="scientific">Spiribacter onubensis</name>
    <dbReference type="NCBI Taxonomy" id="3122420"/>
    <lineage>
        <taxon>Bacteria</taxon>
        <taxon>Pseudomonadati</taxon>
        <taxon>Pseudomonadota</taxon>
        <taxon>Gammaproteobacteria</taxon>
        <taxon>Chromatiales</taxon>
        <taxon>Ectothiorhodospiraceae</taxon>
        <taxon>Spiribacter</taxon>
    </lineage>
</organism>
<keyword evidence="4" id="KW-0547">Nucleotide-binding</keyword>
<keyword evidence="5 9" id="KW-0227">DNA damage</keyword>
<dbReference type="PANTHER" id="PTHR11059">
    <property type="entry name" value="DNA REPAIR PROTEIN RECN"/>
    <property type="match status" value="1"/>
</dbReference>
<evidence type="ECO:0000313" key="11">
    <source>
        <dbReference type="EMBL" id="MEX0386135.1"/>
    </source>
</evidence>
<comment type="caution">
    <text evidence="11">The sequence shown here is derived from an EMBL/GenBank/DDBJ whole genome shotgun (WGS) entry which is preliminary data.</text>
</comment>
<keyword evidence="12" id="KW-1185">Reference proteome</keyword>
<comment type="function">
    <text evidence="1 9">May be involved in recombinational repair of damaged DNA.</text>
</comment>
<evidence type="ECO:0000256" key="2">
    <source>
        <dbReference type="ARBA" id="ARBA00009441"/>
    </source>
</evidence>
<dbReference type="EMBL" id="JBAKFJ010000001">
    <property type="protein sequence ID" value="MEX0386135.1"/>
    <property type="molecule type" value="Genomic_DNA"/>
</dbReference>
<dbReference type="InterPro" id="IPR027417">
    <property type="entry name" value="P-loop_NTPase"/>
</dbReference>
<dbReference type="PANTHER" id="PTHR11059:SF0">
    <property type="entry name" value="DNA REPAIR PROTEIN RECN"/>
    <property type="match status" value="1"/>
</dbReference>
<evidence type="ECO:0000256" key="7">
    <source>
        <dbReference type="ARBA" id="ARBA00023204"/>
    </source>
</evidence>
<proteinExistence type="inferred from homology"/>
<evidence type="ECO:0000256" key="9">
    <source>
        <dbReference type="PIRNR" id="PIRNR003128"/>
    </source>
</evidence>
<dbReference type="Proteomes" id="UP001556653">
    <property type="component" value="Unassembled WGS sequence"/>
</dbReference>
<name>A0ABV3S841_9GAMM</name>
<keyword evidence="6" id="KW-0067">ATP-binding</keyword>
<dbReference type="PIRSF" id="PIRSF003128">
    <property type="entry name" value="RecN"/>
    <property type="match status" value="1"/>
</dbReference>
<evidence type="ECO:0000256" key="6">
    <source>
        <dbReference type="ARBA" id="ARBA00022840"/>
    </source>
</evidence>
<comment type="similarity">
    <text evidence="2 9">Belongs to the RecN family.</text>
</comment>
<evidence type="ECO:0000256" key="3">
    <source>
        <dbReference type="ARBA" id="ARBA00021315"/>
    </source>
</evidence>
<dbReference type="RefSeq" id="WP_367966613.1">
    <property type="nucleotide sequence ID" value="NZ_JBAKFJ010000001.1"/>
</dbReference>
<dbReference type="CDD" id="cd03241">
    <property type="entry name" value="ABC_RecN"/>
    <property type="match status" value="2"/>
</dbReference>
<keyword evidence="7 9" id="KW-0234">DNA repair</keyword>
<reference evidence="11 12" key="1">
    <citation type="submission" date="2024-02" db="EMBL/GenBank/DDBJ databases">
        <title>New especies of Spiribacter isolated from saline water.</title>
        <authorList>
            <person name="Leon M.J."/>
            <person name="De La Haba R."/>
            <person name="Sanchez-Porro C."/>
            <person name="Ventosa A."/>
        </authorList>
    </citation>
    <scope>NUCLEOTIDE SEQUENCE [LARGE SCALE GENOMIC DNA]</scope>
    <source>
        <strain evidence="12">ag22IC4-227</strain>
    </source>
</reference>
<dbReference type="Pfam" id="PF02463">
    <property type="entry name" value="SMC_N"/>
    <property type="match status" value="1"/>
</dbReference>
<dbReference type="InterPro" id="IPR003395">
    <property type="entry name" value="RecF/RecN/SMC_N"/>
</dbReference>
<sequence length="556" mass="61043">MLNRIEIRDFAIIDEIAIDLHPGLSVLTGETGAGKSILLDALGLCLGDRADTSMVPEAAGRSEIHVIFDVSDTPRAQAWLAEENLDEDDECLLRRVVQRNGRSQAWINGRPVTRHQLGQLGGMLVGIHGQHAHQALMRPEMQRRTLDGFAGHGDKLEAVSALHAQWQDVEAEIRSLSGGHGDHQDRMDLLRYQLEELDEAALTEAAFAELEQEQRRLAGASEIITACQQALELLYEGDTTAQTLIAAAERALDPHLDVDTSLTEARDLLATGQVQLEEACQGLRQFADRLELDPERLQVVEDTLSRLHDLARKHQVEPEGLAAHAESLREDLHRLESADSRLLALHAERDRLLDEYRNAAMDLSESRRTAAAQLGARVDELLAQLGMAGAELTIIVDPDDGATPAAHGTDRIRFDVRTNPDQRPAPLQKIASGGELSRIGLALEVATADTAELPALIFDEADTGIGGGVAEVVGRQLRALARHHQVLCITHLPQVAAQGTYQLQVEKRQRDDGRTVTDVRTLSPDERTDEIARMLGGLEITEKTLNHAREMLERVG</sequence>
<protein>
    <recommendedName>
        <fullName evidence="3 9">DNA repair protein RecN</fullName>
    </recommendedName>
    <alternativeName>
        <fullName evidence="8 9">Recombination protein N</fullName>
    </alternativeName>
</protein>
<dbReference type="NCBIfam" id="NF008121">
    <property type="entry name" value="PRK10869.1"/>
    <property type="match status" value="1"/>
</dbReference>
<evidence type="ECO:0000256" key="5">
    <source>
        <dbReference type="ARBA" id="ARBA00022763"/>
    </source>
</evidence>
<evidence type="ECO:0000256" key="1">
    <source>
        <dbReference type="ARBA" id="ARBA00003618"/>
    </source>
</evidence>
<dbReference type="InterPro" id="IPR004604">
    <property type="entry name" value="DNA_recomb/repair_RecN"/>
</dbReference>
<dbReference type="NCBIfam" id="TIGR00634">
    <property type="entry name" value="recN"/>
    <property type="match status" value="1"/>
</dbReference>
<evidence type="ECO:0000256" key="8">
    <source>
        <dbReference type="ARBA" id="ARBA00033408"/>
    </source>
</evidence>
<evidence type="ECO:0000259" key="10">
    <source>
        <dbReference type="Pfam" id="PF02463"/>
    </source>
</evidence>
<dbReference type="SUPFAM" id="SSF52540">
    <property type="entry name" value="P-loop containing nucleoside triphosphate hydrolases"/>
    <property type="match status" value="2"/>
</dbReference>
<dbReference type="Gene3D" id="3.40.50.300">
    <property type="entry name" value="P-loop containing nucleotide triphosphate hydrolases"/>
    <property type="match status" value="2"/>
</dbReference>
<gene>
    <name evidence="11" type="primary">recN</name>
    <name evidence="11" type="ORF">V6X64_03870</name>
</gene>
<evidence type="ECO:0000256" key="4">
    <source>
        <dbReference type="ARBA" id="ARBA00022741"/>
    </source>
</evidence>
<accession>A0ABV3S841</accession>
<feature type="domain" description="RecF/RecN/SMC N-terminal" evidence="10">
    <location>
        <begin position="1"/>
        <end position="508"/>
    </location>
</feature>
<evidence type="ECO:0000313" key="12">
    <source>
        <dbReference type="Proteomes" id="UP001556653"/>
    </source>
</evidence>